<protein>
    <submittedName>
        <fullName evidence="4">Flavin reductase</fullName>
    </submittedName>
</protein>
<dbReference type="Proteomes" id="UP000602198">
    <property type="component" value="Unassembled WGS sequence"/>
</dbReference>
<dbReference type="SUPFAM" id="SSF50475">
    <property type="entry name" value="FMN-binding split barrel"/>
    <property type="match status" value="1"/>
</dbReference>
<dbReference type="Pfam" id="PF01613">
    <property type="entry name" value="Flavin_Reduct"/>
    <property type="match status" value="1"/>
</dbReference>
<dbReference type="EMBL" id="JAERRJ010000007">
    <property type="protein sequence ID" value="MBL1076426.1"/>
    <property type="molecule type" value="Genomic_DNA"/>
</dbReference>
<evidence type="ECO:0000259" key="3">
    <source>
        <dbReference type="SMART" id="SM00903"/>
    </source>
</evidence>
<feature type="domain" description="Flavin reductase like" evidence="3">
    <location>
        <begin position="15"/>
        <end position="162"/>
    </location>
</feature>
<evidence type="ECO:0000256" key="2">
    <source>
        <dbReference type="ARBA" id="ARBA00023002"/>
    </source>
</evidence>
<dbReference type="InterPro" id="IPR002563">
    <property type="entry name" value="Flavin_Rdtase-like_dom"/>
</dbReference>
<dbReference type="Gene3D" id="2.30.110.10">
    <property type="entry name" value="Electron Transport, Fmn-binding Protein, Chain A"/>
    <property type="match status" value="1"/>
</dbReference>
<reference evidence="4 5" key="1">
    <citation type="submission" date="2021-01" db="EMBL/GenBank/DDBJ databases">
        <title>WGS of actinomycetes isolated from Thailand.</title>
        <authorList>
            <person name="Thawai C."/>
        </authorList>
    </citation>
    <scope>NUCLEOTIDE SEQUENCE [LARGE SCALE GENOMIC DNA]</scope>
    <source>
        <strain evidence="4 5">LPG 2</strain>
    </source>
</reference>
<dbReference type="InterPro" id="IPR012349">
    <property type="entry name" value="Split_barrel_FMN-bd"/>
</dbReference>
<dbReference type="SMART" id="SM00903">
    <property type="entry name" value="Flavin_Reduct"/>
    <property type="match status" value="1"/>
</dbReference>
<dbReference type="RefSeq" id="WP_201949019.1">
    <property type="nucleotide sequence ID" value="NZ_JAERRJ010000007.1"/>
</dbReference>
<comment type="similarity">
    <text evidence="1">Belongs to the non-flavoprotein flavin reductase family.</text>
</comment>
<evidence type="ECO:0000313" key="5">
    <source>
        <dbReference type="Proteomes" id="UP000602198"/>
    </source>
</evidence>
<sequence length="168" mass="17763">MGFAKNIDQSFDAIVARADAPIWIVTATAGERQAGCLVGFATQVSIEPRRFLVGLSTANDTFTVAAQARHLAVHLLGEEGFALAQLFGSETGADLNKFEHCDWRPGPHGLPILAGAAAWFTGRVLARTDLGDHQGFVLSPTAASDPTPATRGLRYHDVADLEPGQPTG</sequence>
<keyword evidence="5" id="KW-1185">Reference proteome</keyword>
<dbReference type="PANTHER" id="PTHR30466:SF15">
    <property type="entry name" value="POSSIBLE OXIDOREDUCTASE"/>
    <property type="match status" value="1"/>
</dbReference>
<dbReference type="InterPro" id="IPR050268">
    <property type="entry name" value="NADH-dep_flavin_reductase"/>
</dbReference>
<accession>A0ABS1M766</accession>
<comment type="caution">
    <text evidence="4">The sequence shown here is derived from an EMBL/GenBank/DDBJ whole genome shotgun (WGS) entry which is preliminary data.</text>
</comment>
<evidence type="ECO:0000313" key="4">
    <source>
        <dbReference type="EMBL" id="MBL1076426.1"/>
    </source>
</evidence>
<proteinExistence type="inferred from homology"/>
<organism evidence="4 5">
    <name type="scientific">Nocardia acididurans</name>
    <dbReference type="NCBI Taxonomy" id="2802282"/>
    <lineage>
        <taxon>Bacteria</taxon>
        <taxon>Bacillati</taxon>
        <taxon>Actinomycetota</taxon>
        <taxon>Actinomycetes</taxon>
        <taxon>Mycobacteriales</taxon>
        <taxon>Nocardiaceae</taxon>
        <taxon>Nocardia</taxon>
    </lineage>
</organism>
<keyword evidence="2" id="KW-0560">Oxidoreductase</keyword>
<gene>
    <name evidence="4" type="ORF">JK358_18675</name>
</gene>
<name>A0ABS1M766_9NOCA</name>
<evidence type="ECO:0000256" key="1">
    <source>
        <dbReference type="ARBA" id="ARBA00008898"/>
    </source>
</evidence>
<dbReference type="PANTHER" id="PTHR30466">
    <property type="entry name" value="FLAVIN REDUCTASE"/>
    <property type="match status" value="1"/>
</dbReference>